<dbReference type="PATRIC" id="fig|471514.4.peg.1039"/>
<evidence type="ECO:0000313" key="1">
    <source>
        <dbReference type="EMBL" id="KPV41994.1"/>
    </source>
</evidence>
<keyword evidence="2" id="KW-1185">Reference proteome</keyword>
<dbReference type="AlphaFoldDB" id="A0A0P9C9V9"/>
<name>A0A0P9C9V9_9BACL</name>
<protein>
    <submittedName>
        <fullName evidence="1">Uncharacterized protein</fullName>
    </submittedName>
</protein>
<dbReference type="Proteomes" id="UP000050482">
    <property type="component" value="Unassembled WGS sequence"/>
</dbReference>
<sequence length="65" mass="7265">MTADPIDELLDVLDQLLDDLSTALSERYGSAHIDLRISAVRAASSSFDYSSAVTRFQQRQSTFLR</sequence>
<dbReference type="RefSeq" id="WP_054970900.1">
    <property type="nucleotide sequence ID" value="NZ_LJCO01000085.1"/>
</dbReference>
<dbReference type="EMBL" id="LJCO01000085">
    <property type="protein sequence ID" value="KPV41994.1"/>
    <property type="molecule type" value="Genomic_DNA"/>
</dbReference>
<evidence type="ECO:0000313" key="2">
    <source>
        <dbReference type="Proteomes" id="UP000050482"/>
    </source>
</evidence>
<comment type="caution">
    <text evidence="1">The sequence shown here is derived from an EMBL/GenBank/DDBJ whole genome shotgun (WGS) entry which is preliminary data.</text>
</comment>
<organism evidence="1 2">
    <name type="scientific">Alicyclobacillus ferrooxydans</name>
    <dbReference type="NCBI Taxonomy" id="471514"/>
    <lineage>
        <taxon>Bacteria</taxon>
        <taxon>Bacillati</taxon>
        <taxon>Bacillota</taxon>
        <taxon>Bacilli</taxon>
        <taxon>Bacillales</taxon>
        <taxon>Alicyclobacillaceae</taxon>
        <taxon>Alicyclobacillus</taxon>
    </lineage>
</organism>
<proteinExistence type="predicted"/>
<dbReference type="STRING" id="471514.AN477_19690"/>
<gene>
    <name evidence="1" type="ORF">AN477_19690</name>
</gene>
<accession>A0A0P9C9V9</accession>
<reference evidence="1 2" key="1">
    <citation type="submission" date="2015-09" db="EMBL/GenBank/DDBJ databases">
        <title>Draft genome sequence of Alicyclobacillus ferrooxydans DSM 22381.</title>
        <authorList>
            <person name="Hemp J."/>
        </authorList>
    </citation>
    <scope>NUCLEOTIDE SEQUENCE [LARGE SCALE GENOMIC DNA]</scope>
    <source>
        <strain evidence="1 2">TC-34</strain>
    </source>
</reference>